<dbReference type="AlphaFoldDB" id="E9CVY8"/>
<evidence type="ECO:0000313" key="1">
    <source>
        <dbReference type="EMBL" id="EFW21464.1"/>
    </source>
</evidence>
<evidence type="ECO:0000313" key="2">
    <source>
        <dbReference type="Proteomes" id="UP000002497"/>
    </source>
</evidence>
<keyword evidence="2" id="KW-1185">Reference proteome</keyword>
<dbReference type="EMBL" id="GL636487">
    <property type="protein sequence ID" value="EFW21464.1"/>
    <property type="molecule type" value="Genomic_DNA"/>
</dbReference>
<gene>
    <name evidence="1" type="ORF">CPSG_01621</name>
</gene>
<organism evidence="2">
    <name type="scientific">Coccidioides posadasii (strain RMSCC 757 / Silveira)</name>
    <name type="common">Valley fever fungus</name>
    <dbReference type="NCBI Taxonomy" id="443226"/>
    <lineage>
        <taxon>Eukaryota</taxon>
        <taxon>Fungi</taxon>
        <taxon>Dikarya</taxon>
        <taxon>Ascomycota</taxon>
        <taxon>Pezizomycotina</taxon>
        <taxon>Eurotiomycetes</taxon>
        <taxon>Eurotiomycetidae</taxon>
        <taxon>Onygenales</taxon>
        <taxon>Onygenaceae</taxon>
        <taxon>Coccidioides</taxon>
    </lineage>
</organism>
<reference evidence="2" key="2">
    <citation type="submission" date="2010-03" db="EMBL/GenBank/DDBJ databases">
        <title>The genome sequence of Coccidioides posadasii strain Silveira.</title>
        <authorList>
            <consortium name="The Broad Institute Genome Sequencing Center for Infectious Disease"/>
            <person name="Neafsey D."/>
            <person name="Orbach M."/>
            <person name="Henn M.R."/>
            <person name="Cole G.T."/>
            <person name="Galgiani J."/>
            <person name="Gardner M.J."/>
            <person name="Kirkland T.N."/>
            <person name="Taylor J.W."/>
            <person name="Young S.K."/>
            <person name="Zeng Q."/>
            <person name="Koehrsen M."/>
            <person name="Alvarado L."/>
            <person name="Berlin A."/>
            <person name="Borenstein D."/>
            <person name="Chapman S.B."/>
            <person name="Chen Z."/>
            <person name="Engels R."/>
            <person name="Freedman E."/>
            <person name="Gellesch M."/>
            <person name="Goldberg J."/>
            <person name="Griggs A."/>
            <person name="Gujja S."/>
            <person name="Heilman E."/>
            <person name="Heiman D."/>
            <person name="Howarth C."/>
            <person name="Jen D."/>
            <person name="Larson L."/>
            <person name="Mehta T."/>
            <person name="Neiman D."/>
            <person name="Park D."/>
            <person name="Pearson M."/>
            <person name="Richards J."/>
            <person name="Roberts A."/>
            <person name="Saif S."/>
            <person name="Shea T."/>
            <person name="Shenoy N."/>
            <person name="Sisk P."/>
            <person name="Stolte C."/>
            <person name="Sykes S."/>
            <person name="Walk T."/>
            <person name="White J."/>
            <person name="Yandava C."/>
            <person name="Haas B."/>
            <person name="Nusbaum C."/>
            <person name="Birren B."/>
        </authorList>
    </citation>
    <scope>NUCLEOTIDE SEQUENCE [LARGE SCALE GENOMIC DNA]</scope>
    <source>
        <strain evidence="2">RMSCC 757 / Silveira</strain>
    </source>
</reference>
<dbReference type="VEuPathDB" id="FungiDB:CPSG_01621"/>
<protein>
    <submittedName>
        <fullName evidence="1">Uncharacterized protein</fullName>
    </submittedName>
</protein>
<dbReference type="OMA" id="GCAQHPN"/>
<sequence length="108" mass="11823">MVKLATRHALTRFGHGLTKAQGSKSSNLVANFLFLLSTSRFGCAQHPNSNGNMPGMGSRAVRLIYDNRAQDKSHGSNIRTDQSKDVASTSLRFCKMQPFSYSSTEPSI</sequence>
<name>E9CVY8_COCPS</name>
<proteinExistence type="predicted"/>
<dbReference type="HOGENOM" id="CLU_2196718_0_0_1"/>
<dbReference type="Proteomes" id="UP000002497">
    <property type="component" value="Unassembled WGS sequence"/>
</dbReference>
<accession>E9CVY8</accession>
<reference evidence="2" key="1">
    <citation type="journal article" date="2010" name="Genome Res.">
        <title>Population genomic sequencing of Coccidioides fungi reveals recent hybridization and transposon control.</title>
        <authorList>
            <person name="Neafsey D.E."/>
            <person name="Barker B.M."/>
            <person name="Sharpton T.J."/>
            <person name="Stajich J.E."/>
            <person name="Park D.J."/>
            <person name="Whiston E."/>
            <person name="Hung C.-Y."/>
            <person name="McMahan C."/>
            <person name="White J."/>
            <person name="Sykes S."/>
            <person name="Heiman D."/>
            <person name="Young S."/>
            <person name="Zeng Q."/>
            <person name="Abouelleil A."/>
            <person name="Aftuck L."/>
            <person name="Bessette D."/>
            <person name="Brown A."/>
            <person name="FitzGerald M."/>
            <person name="Lui A."/>
            <person name="Macdonald J.P."/>
            <person name="Priest M."/>
            <person name="Orbach M.J."/>
            <person name="Galgiani J.N."/>
            <person name="Kirkland T.N."/>
            <person name="Cole G.T."/>
            <person name="Birren B.W."/>
            <person name="Henn M.R."/>
            <person name="Taylor J.W."/>
            <person name="Rounsley S.D."/>
        </authorList>
    </citation>
    <scope>NUCLEOTIDE SEQUENCE [LARGE SCALE GENOMIC DNA]</scope>
    <source>
        <strain evidence="2">RMSCC 757 / Silveira</strain>
    </source>
</reference>